<dbReference type="InterPro" id="IPR011598">
    <property type="entry name" value="bHLH_dom"/>
</dbReference>
<accession>A0AA87ZCU3</accession>
<keyword evidence="5" id="KW-0539">Nucleus</keyword>
<feature type="compositionally biased region" description="Basic and acidic residues" evidence="6">
    <location>
        <begin position="127"/>
        <end position="139"/>
    </location>
</feature>
<dbReference type="InterPro" id="IPR047265">
    <property type="entry name" value="PIF1-like_bHLH"/>
</dbReference>
<sequence length="384" mass="41856">MDDFYDKFTSSTPSASASVACSSSSATDEISLFLQQILVRSSPPENLSRLCRKQLVGDGISAVDSTGGYLLASTTAANVSSYSVGGASENENDEYDCESEEGHELEALAEEVPAKTVNARTSSKRSRAAEVHNLSEKRRRSRINEKMKALQNLIPNSNKTDKASMLDEAIEYLKQLQLQVQMLAMRNGLSLHPISVPGGLQPVQLSQMRMDFSEENRPLHPNISATFPLNQETSTQTVFAMPNQCTSSNLQLVPNMLNIINSETTLGLDSPIQAPPGAFQLQESAQGLCKEDTMKNRETNINCSETSPSDFEMEAAAALTVFNRQASDINGDNFLEACITEGDWSQSGLLKAIEQSLILPSHLNGMRTGRSAPKDDIKIERANL</sequence>
<dbReference type="PANTHER" id="PTHR45855">
    <property type="entry name" value="TRANSCRIPTION FACTOR PIF1-RELATED"/>
    <property type="match status" value="1"/>
</dbReference>
<protein>
    <recommendedName>
        <fullName evidence="7">BHLH domain-containing protein</fullName>
    </recommendedName>
</protein>
<feature type="region of interest" description="Disordered" evidence="6">
    <location>
        <begin position="119"/>
        <end position="139"/>
    </location>
</feature>
<dbReference type="PROSITE" id="PS50888">
    <property type="entry name" value="BHLH"/>
    <property type="match status" value="1"/>
</dbReference>
<evidence type="ECO:0000256" key="6">
    <source>
        <dbReference type="SAM" id="MobiDB-lite"/>
    </source>
</evidence>
<evidence type="ECO:0000256" key="5">
    <source>
        <dbReference type="ARBA" id="ARBA00023242"/>
    </source>
</evidence>
<dbReference type="EMBL" id="BTGU01000002">
    <property type="protein sequence ID" value="GMN30185.1"/>
    <property type="molecule type" value="Genomic_DNA"/>
</dbReference>
<dbReference type="Pfam" id="PF00010">
    <property type="entry name" value="HLH"/>
    <property type="match status" value="1"/>
</dbReference>
<dbReference type="Gene3D" id="4.10.280.10">
    <property type="entry name" value="Helix-loop-helix DNA-binding domain"/>
    <property type="match status" value="1"/>
</dbReference>
<evidence type="ECO:0000259" key="7">
    <source>
        <dbReference type="PROSITE" id="PS50888"/>
    </source>
</evidence>
<evidence type="ECO:0000256" key="3">
    <source>
        <dbReference type="ARBA" id="ARBA00023125"/>
    </source>
</evidence>
<name>A0AA87ZCU3_FICCA</name>
<dbReference type="Proteomes" id="UP001187192">
    <property type="component" value="Unassembled WGS sequence"/>
</dbReference>
<dbReference type="AlphaFoldDB" id="A0AA87ZCU3"/>
<keyword evidence="9" id="KW-1185">Reference proteome</keyword>
<keyword evidence="2" id="KW-0805">Transcription regulation</keyword>
<dbReference type="SMART" id="SM00353">
    <property type="entry name" value="HLH"/>
    <property type="match status" value="1"/>
</dbReference>
<gene>
    <name evidence="8" type="ORF">TIFTF001_002727</name>
</gene>
<feature type="domain" description="BHLH" evidence="7">
    <location>
        <begin position="127"/>
        <end position="176"/>
    </location>
</feature>
<dbReference type="GO" id="GO:0005634">
    <property type="term" value="C:nucleus"/>
    <property type="evidence" value="ECO:0007669"/>
    <property type="project" value="UniProtKB-SubCell"/>
</dbReference>
<dbReference type="SUPFAM" id="SSF47459">
    <property type="entry name" value="HLH, helix-loop-helix DNA-binding domain"/>
    <property type="match status" value="1"/>
</dbReference>
<keyword evidence="3" id="KW-0238">DNA-binding</keyword>
<dbReference type="FunFam" id="4.10.280.10:FF:000004">
    <property type="entry name" value="Basic helix-loop-helix transcription factor"/>
    <property type="match status" value="1"/>
</dbReference>
<organism evidence="8 9">
    <name type="scientific">Ficus carica</name>
    <name type="common">Common fig</name>
    <dbReference type="NCBI Taxonomy" id="3494"/>
    <lineage>
        <taxon>Eukaryota</taxon>
        <taxon>Viridiplantae</taxon>
        <taxon>Streptophyta</taxon>
        <taxon>Embryophyta</taxon>
        <taxon>Tracheophyta</taxon>
        <taxon>Spermatophyta</taxon>
        <taxon>Magnoliopsida</taxon>
        <taxon>eudicotyledons</taxon>
        <taxon>Gunneridae</taxon>
        <taxon>Pentapetalae</taxon>
        <taxon>rosids</taxon>
        <taxon>fabids</taxon>
        <taxon>Rosales</taxon>
        <taxon>Moraceae</taxon>
        <taxon>Ficeae</taxon>
        <taxon>Ficus</taxon>
    </lineage>
</organism>
<reference evidence="8" key="1">
    <citation type="submission" date="2023-07" db="EMBL/GenBank/DDBJ databases">
        <title>draft genome sequence of fig (Ficus carica).</title>
        <authorList>
            <person name="Takahashi T."/>
            <person name="Nishimura K."/>
        </authorList>
    </citation>
    <scope>NUCLEOTIDE SEQUENCE</scope>
</reference>
<dbReference type="PANTHER" id="PTHR45855:SF73">
    <property type="entry name" value="TRANSCRIPTION FACTOR SPATULA"/>
    <property type="match status" value="1"/>
</dbReference>
<evidence type="ECO:0000256" key="1">
    <source>
        <dbReference type="ARBA" id="ARBA00004123"/>
    </source>
</evidence>
<comment type="caution">
    <text evidence="8">The sequence shown here is derived from an EMBL/GenBank/DDBJ whole genome shotgun (WGS) entry which is preliminary data.</text>
</comment>
<evidence type="ECO:0000313" key="8">
    <source>
        <dbReference type="EMBL" id="GMN30185.1"/>
    </source>
</evidence>
<evidence type="ECO:0000256" key="4">
    <source>
        <dbReference type="ARBA" id="ARBA00023163"/>
    </source>
</evidence>
<dbReference type="GO" id="GO:0046983">
    <property type="term" value="F:protein dimerization activity"/>
    <property type="evidence" value="ECO:0007669"/>
    <property type="project" value="InterPro"/>
</dbReference>
<dbReference type="GO" id="GO:0003677">
    <property type="term" value="F:DNA binding"/>
    <property type="evidence" value="ECO:0007669"/>
    <property type="project" value="UniProtKB-KW"/>
</dbReference>
<evidence type="ECO:0000313" key="9">
    <source>
        <dbReference type="Proteomes" id="UP001187192"/>
    </source>
</evidence>
<comment type="subcellular location">
    <subcellularLocation>
        <location evidence="1">Nucleus</location>
    </subcellularLocation>
</comment>
<dbReference type="PROSITE" id="PS51257">
    <property type="entry name" value="PROKAR_LIPOPROTEIN"/>
    <property type="match status" value="1"/>
</dbReference>
<keyword evidence="4" id="KW-0804">Transcription</keyword>
<evidence type="ECO:0000256" key="2">
    <source>
        <dbReference type="ARBA" id="ARBA00023015"/>
    </source>
</evidence>
<dbReference type="InterPro" id="IPR036638">
    <property type="entry name" value="HLH_DNA-bd_sf"/>
</dbReference>
<proteinExistence type="predicted"/>
<dbReference type="CDD" id="cd11445">
    <property type="entry name" value="bHLH_AtPIF_like"/>
    <property type="match status" value="1"/>
</dbReference>
<dbReference type="InterPro" id="IPR031066">
    <property type="entry name" value="bHLH_ALC-like_plant"/>
</dbReference>